<evidence type="ECO:0008006" key="5">
    <source>
        <dbReference type="Google" id="ProtNLM"/>
    </source>
</evidence>
<dbReference type="AlphaFoldDB" id="A0A9P4MIN6"/>
<keyword evidence="2" id="KW-0732">Signal</keyword>
<dbReference type="EMBL" id="ML996084">
    <property type="protein sequence ID" value="KAF2154482.1"/>
    <property type="molecule type" value="Genomic_DNA"/>
</dbReference>
<feature type="region of interest" description="Disordered" evidence="1">
    <location>
        <begin position="239"/>
        <end position="262"/>
    </location>
</feature>
<name>A0A9P4MIN6_9PEZI</name>
<comment type="caution">
    <text evidence="3">The sequence shown here is derived from an EMBL/GenBank/DDBJ whole genome shotgun (WGS) entry which is preliminary data.</text>
</comment>
<sequence length="367" mass="36923">MLFSSISLLAVASVVAAAGRPANTTICDFYTTALFKDNNSTNQRGLVAAVVNRAAAGNTTANPMLTGILAPGTFNGAPVDITPWFTGALNSSNTGGGAGFSLSFVDGGGLAALQAGMPATDPASNQFTLFTHLYAYFGSVLGCSKYSTPGYPPYVGKPSMFEVHKFMGLNENMIGYFNEQVGLSAASFGVTSDDVTAIGNLLNTNFNVRCAPKTTIIKAQGAQLQAFCLASSCKIAEKGSNSTCKSYPAEPKPSSKVPQKSAAGCSSSAAAATTTTTSSMAAKNTGSSTTTTSTTAAAATAAPDTLGTTTGESSSSPTTAGPDSLPSSTTSSAANGTLPIPARQTTNAGANIHVGYLLPAIAFALTL</sequence>
<feature type="compositionally biased region" description="Low complexity" evidence="1">
    <location>
        <begin position="276"/>
        <end position="321"/>
    </location>
</feature>
<evidence type="ECO:0000256" key="2">
    <source>
        <dbReference type="SAM" id="SignalP"/>
    </source>
</evidence>
<evidence type="ECO:0000313" key="3">
    <source>
        <dbReference type="EMBL" id="KAF2154482.1"/>
    </source>
</evidence>
<evidence type="ECO:0000256" key="1">
    <source>
        <dbReference type="SAM" id="MobiDB-lite"/>
    </source>
</evidence>
<evidence type="ECO:0000313" key="4">
    <source>
        <dbReference type="Proteomes" id="UP000799439"/>
    </source>
</evidence>
<feature type="chain" id="PRO_5040516664" description="Heme haloperoxidase family profile domain-containing protein" evidence="2">
    <location>
        <begin position="18"/>
        <end position="367"/>
    </location>
</feature>
<keyword evidence="4" id="KW-1185">Reference proteome</keyword>
<feature type="region of interest" description="Disordered" evidence="1">
    <location>
        <begin position="276"/>
        <end position="342"/>
    </location>
</feature>
<reference evidence="3" key="1">
    <citation type="journal article" date="2020" name="Stud. Mycol.">
        <title>101 Dothideomycetes genomes: a test case for predicting lifestyles and emergence of pathogens.</title>
        <authorList>
            <person name="Haridas S."/>
            <person name="Albert R."/>
            <person name="Binder M."/>
            <person name="Bloem J."/>
            <person name="Labutti K."/>
            <person name="Salamov A."/>
            <person name="Andreopoulos B."/>
            <person name="Baker S."/>
            <person name="Barry K."/>
            <person name="Bills G."/>
            <person name="Bluhm B."/>
            <person name="Cannon C."/>
            <person name="Castanera R."/>
            <person name="Culley D."/>
            <person name="Daum C."/>
            <person name="Ezra D."/>
            <person name="Gonzalez J."/>
            <person name="Henrissat B."/>
            <person name="Kuo A."/>
            <person name="Liang C."/>
            <person name="Lipzen A."/>
            <person name="Lutzoni F."/>
            <person name="Magnuson J."/>
            <person name="Mondo S."/>
            <person name="Nolan M."/>
            <person name="Ohm R."/>
            <person name="Pangilinan J."/>
            <person name="Park H.-J."/>
            <person name="Ramirez L."/>
            <person name="Alfaro M."/>
            <person name="Sun H."/>
            <person name="Tritt A."/>
            <person name="Yoshinaga Y."/>
            <person name="Zwiers L.-H."/>
            <person name="Turgeon B."/>
            <person name="Goodwin S."/>
            <person name="Spatafora J."/>
            <person name="Crous P."/>
            <person name="Grigoriev I."/>
        </authorList>
    </citation>
    <scope>NUCLEOTIDE SEQUENCE</scope>
    <source>
        <strain evidence="3">CBS 260.36</strain>
    </source>
</reference>
<dbReference type="OrthoDB" id="2110578at2759"/>
<feature type="compositionally biased region" description="Polar residues" evidence="1">
    <location>
        <begin position="325"/>
        <end position="335"/>
    </location>
</feature>
<protein>
    <recommendedName>
        <fullName evidence="5">Heme haloperoxidase family profile domain-containing protein</fullName>
    </recommendedName>
</protein>
<proteinExistence type="predicted"/>
<accession>A0A9P4MIN6</accession>
<gene>
    <name evidence="3" type="ORF">K461DRAFT_320591</name>
</gene>
<dbReference type="Proteomes" id="UP000799439">
    <property type="component" value="Unassembled WGS sequence"/>
</dbReference>
<feature type="signal peptide" evidence="2">
    <location>
        <begin position="1"/>
        <end position="17"/>
    </location>
</feature>
<organism evidence="3 4">
    <name type="scientific">Myriangium duriaei CBS 260.36</name>
    <dbReference type="NCBI Taxonomy" id="1168546"/>
    <lineage>
        <taxon>Eukaryota</taxon>
        <taxon>Fungi</taxon>
        <taxon>Dikarya</taxon>
        <taxon>Ascomycota</taxon>
        <taxon>Pezizomycotina</taxon>
        <taxon>Dothideomycetes</taxon>
        <taxon>Dothideomycetidae</taxon>
        <taxon>Myriangiales</taxon>
        <taxon>Myriangiaceae</taxon>
        <taxon>Myriangium</taxon>
    </lineage>
</organism>